<dbReference type="PANTHER" id="PTHR16222">
    <property type="entry name" value="ADP-RIBOSYLGLYCOHYDROLASE"/>
    <property type="match status" value="1"/>
</dbReference>
<reference evidence="4 5" key="1">
    <citation type="submission" date="2018-05" db="EMBL/GenBank/DDBJ databases">
        <title>Brachybacterium sp. M1HQ-2T, whole genome shotgun sequence.</title>
        <authorList>
            <person name="Tuo L."/>
        </authorList>
    </citation>
    <scope>NUCLEOTIDE SEQUENCE [LARGE SCALE GENOMIC DNA]</scope>
    <source>
        <strain evidence="4 5">M1HQ-2</strain>
    </source>
</reference>
<gene>
    <name evidence="4" type="ORF">DEO23_08160</name>
</gene>
<feature type="binding site" evidence="3">
    <location>
        <position position="272"/>
    </location>
    <ligand>
        <name>Mg(2+)</name>
        <dbReference type="ChEBI" id="CHEBI:18420"/>
        <label>1</label>
    </ligand>
</feature>
<keyword evidence="3" id="KW-0460">Magnesium</keyword>
<feature type="binding site" evidence="3">
    <location>
        <position position="43"/>
    </location>
    <ligand>
        <name>Mg(2+)</name>
        <dbReference type="ChEBI" id="CHEBI:18420"/>
        <label>1</label>
    </ligand>
</feature>
<proteinExistence type="inferred from homology"/>
<keyword evidence="2 4" id="KW-0378">Hydrolase</keyword>
<comment type="similarity">
    <text evidence="1">Belongs to the ADP-ribosylglycohydrolase family.</text>
</comment>
<dbReference type="PANTHER" id="PTHR16222:SF24">
    <property type="entry name" value="ADP-RIBOSYLHYDROLASE ARH3"/>
    <property type="match status" value="1"/>
</dbReference>
<dbReference type="InterPro" id="IPR005502">
    <property type="entry name" value="Ribosyl_crysJ1"/>
</dbReference>
<comment type="cofactor">
    <cofactor evidence="3">
        <name>Mg(2+)</name>
        <dbReference type="ChEBI" id="CHEBI:18420"/>
    </cofactor>
    <text evidence="3">Binds 2 magnesium ions per subunit.</text>
</comment>
<evidence type="ECO:0000256" key="3">
    <source>
        <dbReference type="PIRSR" id="PIRSR605502-1"/>
    </source>
</evidence>
<dbReference type="AlphaFoldDB" id="A0A2U2RMS0"/>
<dbReference type="EMBL" id="QFKX01000002">
    <property type="protein sequence ID" value="PWH07074.1"/>
    <property type="molecule type" value="Genomic_DNA"/>
</dbReference>
<dbReference type="Proteomes" id="UP000245590">
    <property type="component" value="Unassembled WGS sequence"/>
</dbReference>
<dbReference type="InterPro" id="IPR050792">
    <property type="entry name" value="ADP-ribosylglycohydrolase"/>
</dbReference>
<organism evidence="4 5">
    <name type="scientific">Brachybacterium endophyticum</name>
    <dbReference type="NCBI Taxonomy" id="2182385"/>
    <lineage>
        <taxon>Bacteria</taxon>
        <taxon>Bacillati</taxon>
        <taxon>Actinomycetota</taxon>
        <taxon>Actinomycetes</taxon>
        <taxon>Micrococcales</taxon>
        <taxon>Dermabacteraceae</taxon>
        <taxon>Brachybacterium</taxon>
    </lineage>
</organism>
<dbReference type="GO" id="GO:0046872">
    <property type="term" value="F:metal ion binding"/>
    <property type="evidence" value="ECO:0007669"/>
    <property type="project" value="UniProtKB-KW"/>
</dbReference>
<protein>
    <submittedName>
        <fullName evidence="4">ADP-ribosylglycohydrolase</fullName>
    </submittedName>
</protein>
<name>A0A2U2RMS0_9MICO</name>
<comment type="caution">
    <text evidence="4">The sequence shown here is derived from an EMBL/GenBank/DDBJ whole genome shotgun (WGS) entry which is preliminary data.</text>
</comment>
<dbReference type="SUPFAM" id="SSF101478">
    <property type="entry name" value="ADP-ribosylglycohydrolase"/>
    <property type="match status" value="1"/>
</dbReference>
<keyword evidence="5" id="KW-1185">Reference proteome</keyword>
<dbReference type="OrthoDB" id="9798107at2"/>
<feature type="binding site" evidence="3">
    <location>
        <position position="269"/>
    </location>
    <ligand>
        <name>Mg(2+)</name>
        <dbReference type="ChEBI" id="CHEBI:18420"/>
        <label>1</label>
    </ligand>
</feature>
<dbReference type="GO" id="GO:0016787">
    <property type="term" value="F:hydrolase activity"/>
    <property type="evidence" value="ECO:0007669"/>
    <property type="project" value="UniProtKB-KW"/>
</dbReference>
<evidence type="ECO:0000256" key="2">
    <source>
        <dbReference type="ARBA" id="ARBA00022801"/>
    </source>
</evidence>
<keyword evidence="3" id="KW-0479">Metal-binding</keyword>
<evidence type="ECO:0000313" key="5">
    <source>
        <dbReference type="Proteomes" id="UP000245590"/>
    </source>
</evidence>
<evidence type="ECO:0000256" key="1">
    <source>
        <dbReference type="ARBA" id="ARBA00010702"/>
    </source>
</evidence>
<dbReference type="Pfam" id="PF03747">
    <property type="entry name" value="ADP_ribosyl_GH"/>
    <property type="match status" value="1"/>
</dbReference>
<evidence type="ECO:0000313" key="4">
    <source>
        <dbReference type="EMBL" id="PWH07074.1"/>
    </source>
</evidence>
<dbReference type="InterPro" id="IPR036705">
    <property type="entry name" value="Ribosyl_crysJ1_sf"/>
</dbReference>
<feature type="binding site" evidence="3">
    <location>
        <position position="271"/>
    </location>
    <ligand>
        <name>Mg(2+)</name>
        <dbReference type="ChEBI" id="CHEBI:18420"/>
        <label>1</label>
    </ligand>
</feature>
<feature type="binding site" evidence="3">
    <location>
        <position position="44"/>
    </location>
    <ligand>
        <name>Mg(2+)</name>
        <dbReference type="ChEBI" id="CHEBI:18420"/>
        <label>1</label>
    </ligand>
</feature>
<dbReference type="Gene3D" id="1.10.4080.10">
    <property type="entry name" value="ADP-ribosylation/Crystallin J1"/>
    <property type="match status" value="1"/>
</dbReference>
<feature type="binding site" evidence="3">
    <location>
        <position position="42"/>
    </location>
    <ligand>
        <name>Mg(2+)</name>
        <dbReference type="ChEBI" id="CHEBI:18420"/>
        <label>1</label>
    </ligand>
</feature>
<accession>A0A2U2RMS0</accession>
<sequence>MVAAAAGDALGAPYEFQGPIAASEDVGMIGGGVLDWGEAEWTDDTSMAIVVLEAAASTPGTHDLRTLSALDQIAREWYSWSMGTPDIGALTSTVMRRAADGAREAGRSLPHAVDLQEAAASANRELPLVAGNAALMRAHASVLPYLHASDDDTEDGIRTLCMLTHVHPDALEACVLWGFAVRHAILTGEIDVRIALDRLPEDRRAVWRERIEDAEQASPAEFPRNGWVVAAFQAAWAAVHRVMPLPEDRFARREALVAALSSAVRAGYDTDTVACITGALIGAALGPKAVPPEWRRELFGWPGYEVAELENLVERVVRPAPVSAGTAPIEIPTRKPE</sequence>